<dbReference type="PANTHER" id="PTHR22617:SF23">
    <property type="entry name" value="CHEMOTAXIS PROTEIN CHEW"/>
    <property type="match status" value="1"/>
</dbReference>
<dbReference type="Pfam" id="PF01584">
    <property type="entry name" value="CheW"/>
    <property type="match status" value="1"/>
</dbReference>
<dbReference type="Gene3D" id="2.40.50.180">
    <property type="entry name" value="CheA-289, Domain 4"/>
    <property type="match status" value="1"/>
</dbReference>
<dbReference type="OrthoDB" id="9790406at2"/>
<dbReference type="RefSeq" id="WP_138482413.1">
    <property type="nucleotide sequence ID" value="NZ_PPSW01000022.1"/>
</dbReference>
<evidence type="ECO:0000259" key="1">
    <source>
        <dbReference type="PROSITE" id="PS50851"/>
    </source>
</evidence>
<reference evidence="2 3" key="1">
    <citation type="submission" date="2018-01" db="EMBL/GenBank/DDBJ databases">
        <title>Co-occurrence of chitin degradation, pigmentation and bioactivity in marine Pseudoalteromonas.</title>
        <authorList>
            <person name="Paulsen S."/>
            <person name="Gram L."/>
            <person name="Machado H."/>
        </authorList>
    </citation>
    <scope>NUCLEOTIDE SEQUENCE [LARGE SCALE GENOMIC DNA]</scope>
    <source>
        <strain evidence="2 3">S3663</strain>
    </source>
</reference>
<dbReference type="InterPro" id="IPR039315">
    <property type="entry name" value="CheW"/>
</dbReference>
<organism evidence="2 3">
    <name type="scientific">Pseudoalteromonas phenolica</name>
    <dbReference type="NCBI Taxonomy" id="161398"/>
    <lineage>
        <taxon>Bacteria</taxon>
        <taxon>Pseudomonadati</taxon>
        <taxon>Pseudomonadota</taxon>
        <taxon>Gammaproteobacteria</taxon>
        <taxon>Alteromonadales</taxon>
        <taxon>Pseudoalteromonadaceae</taxon>
        <taxon>Pseudoalteromonas</taxon>
    </lineage>
</organism>
<name>A0A5R9Q043_9GAMM</name>
<accession>A0A5R9Q043</accession>
<dbReference type="Proteomes" id="UP000309186">
    <property type="component" value="Unassembled WGS sequence"/>
</dbReference>
<dbReference type="Gene3D" id="2.30.30.40">
    <property type="entry name" value="SH3 Domains"/>
    <property type="match status" value="1"/>
</dbReference>
<dbReference type="PANTHER" id="PTHR22617">
    <property type="entry name" value="CHEMOTAXIS SENSOR HISTIDINE KINASE-RELATED"/>
    <property type="match status" value="1"/>
</dbReference>
<dbReference type="InterPro" id="IPR036061">
    <property type="entry name" value="CheW-like_dom_sf"/>
</dbReference>
<sequence length="190" mass="21545">MENNLVDNSEHEFLVAEKDKYLAFELNNMPYAVPISLVKEIMEFITVDPIPMAPDFIIGAINLRGEVIPVFDLSIRLAKDKQPCTNRTCIIIVECEFKNIPIVIGFKVDMVTKVLDISMDEIDTVPSIGGQFQSRFVMGLAKLDTNLLTILDISKLLTINEFELIQDITQSSNQLDLELEHQESSEPHYE</sequence>
<gene>
    <name evidence="2" type="ORF">C1E24_13945</name>
</gene>
<evidence type="ECO:0000313" key="3">
    <source>
        <dbReference type="Proteomes" id="UP000309186"/>
    </source>
</evidence>
<dbReference type="InterPro" id="IPR002545">
    <property type="entry name" value="CheW-lke_dom"/>
</dbReference>
<evidence type="ECO:0000313" key="2">
    <source>
        <dbReference type="EMBL" id="TLX46523.1"/>
    </source>
</evidence>
<proteinExistence type="predicted"/>
<dbReference type="GO" id="GO:0006935">
    <property type="term" value="P:chemotaxis"/>
    <property type="evidence" value="ECO:0007669"/>
    <property type="project" value="InterPro"/>
</dbReference>
<dbReference type="SUPFAM" id="SSF50341">
    <property type="entry name" value="CheW-like"/>
    <property type="match status" value="1"/>
</dbReference>
<dbReference type="EMBL" id="PPSW01000022">
    <property type="protein sequence ID" value="TLX46523.1"/>
    <property type="molecule type" value="Genomic_DNA"/>
</dbReference>
<feature type="domain" description="CheW-like" evidence="1">
    <location>
        <begin position="18"/>
        <end position="162"/>
    </location>
</feature>
<dbReference type="GO" id="GO:0007165">
    <property type="term" value="P:signal transduction"/>
    <property type="evidence" value="ECO:0007669"/>
    <property type="project" value="InterPro"/>
</dbReference>
<dbReference type="PROSITE" id="PS50851">
    <property type="entry name" value="CHEW"/>
    <property type="match status" value="1"/>
</dbReference>
<comment type="caution">
    <text evidence="2">The sequence shown here is derived from an EMBL/GenBank/DDBJ whole genome shotgun (WGS) entry which is preliminary data.</text>
</comment>
<protein>
    <submittedName>
        <fullName evidence="2">Chemotaxis protein CheW</fullName>
    </submittedName>
</protein>
<dbReference type="SMART" id="SM00260">
    <property type="entry name" value="CheW"/>
    <property type="match status" value="1"/>
</dbReference>
<dbReference type="GO" id="GO:0005829">
    <property type="term" value="C:cytosol"/>
    <property type="evidence" value="ECO:0007669"/>
    <property type="project" value="TreeGrafter"/>
</dbReference>
<dbReference type="AlphaFoldDB" id="A0A5R9Q043"/>